<gene>
    <name evidence="4" type="ORF">RchiOBHm_Chr3g0460201</name>
</gene>
<dbReference type="InterPro" id="IPR050108">
    <property type="entry name" value="CDK"/>
</dbReference>
<name>A0A2P6R8B4_ROSCH</name>
<dbReference type="Gramene" id="PRQ42673">
    <property type="protein sequence ID" value="PRQ42673"/>
    <property type="gene ID" value="RchiOBHm_Chr3g0460201"/>
</dbReference>
<dbReference type="InterPro" id="IPR000719">
    <property type="entry name" value="Prot_kinase_dom"/>
</dbReference>
<evidence type="ECO:0000259" key="3">
    <source>
        <dbReference type="PROSITE" id="PS50011"/>
    </source>
</evidence>
<dbReference type="STRING" id="74649.A0A2P6R8B4"/>
<dbReference type="InterPro" id="IPR011009">
    <property type="entry name" value="Kinase-like_dom_sf"/>
</dbReference>
<dbReference type="SMART" id="SM00220">
    <property type="entry name" value="S_TKc"/>
    <property type="match status" value="1"/>
</dbReference>
<dbReference type="OMA" id="YHYRAPE"/>
<evidence type="ECO:0000313" key="5">
    <source>
        <dbReference type="Proteomes" id="UP000238479"/>
    </source>
</evidence>
<keyword evidence="4" id="KW-0808">Transferase</keyword>
<dbReference type="EMBL" id="PDCK01000041">
    <property type="protein sequence ID" value="PRQ42673.1"/>
    <property type="molecule type" value="Genomic_DNA"/>
</dbReference>
<dbReference type="PROSITE" id="PS50011">
    <property type="entry name" value="PROTEIN_KINASE_DOM"/>
    <property type="match status" value="1"/>
</dbReference>
<dbReference type="Pfam" id="PF00069">
    <property type="entry name" value="Pkinase"/>
    <property type="match status" value="1"/>
</dbReference>
<accession>A0A2P6R8B4</accession>
<dbReference type="GO" id="GO:0005634">
    <property type="term" value="C:nucleus"/>
    <property type="evidence" value="ECO:0007669"/>
    <property type="project" value="TreeGrafter"/>
</dbReference>
<evidence type="ECO:0000256" key="2">
    <source>
        <dbReference type="ARBA" id="ARBA00022840"/>
    </source>
</evidence>
<dbReference type="OrthoDB" id="1427786at2759"/>
<dbReference type="PANTHER" id="PTHR24056">
    <property type="entry name" value="CELL DIVISION PROTEIN KINASE"/>
    <property type="match status" value="1"/>
</dbReference>
<keyword evidence="5" id="KW-1185">Reference proteome</keyword>
<proteinExistence type="predicted"/>
<dbReference type="SUPFAM" id="SSF56112">
    <property type="entry name" value="Protein kinase-like (PK-like)"/>
    <property type="match status" value="1"/>
</dbReference>
<evidence type="ECO:0000313" key="4">
    <source>
        <dbReference type="EMBL" id="PRQ42673.1"/>
    </source>
</evidence>
<organism evidence="4 5">
    <name type="scientific">Rosa chinensis</name>
    <name type="common">China rose</name>
    <dbReference type="NCBI Taxonomy" id="74649"/>
    <lineage>
        <taxon>Eukaryota</taxon>
        <taxon>Viridiplantae</taxon>
        <taxon>Streptophyta</taxon>
        <taxon>Embryophyta</taxon>
        <taxon>Tracheophyta</taxon>
        <taxon>Spermatophyta</taxon>
        <taxon>Magnoliopsida</taxon>
        <taxon>eudicotyledons</taxon>
        <taxon>Gunneridae</taxon>
        <taxon>Pentapetalae</taxon>
        <taxon>rosids</taxon>
        <taxon>fabids</taxon>
        <taxon>Rosales</taxon>
        <taxon>Rosaceae</taxon>
        <taxon>Rosoideae</taxon>
        <taxon>Rosoideae incertae sedis</taxon>
        <taxon>Rosa</taxon>
    </lineage>
</organism>
<keyword evidence="2" id="KW-0067">ATP-binding</keyword>
<keyword evidence="1" id="KW-0547">Nucleotide-binding</keyword>
<sequence>MVSYHYRAPEIYLGGRYGRPVDMWSVGCIFAEMLLGKPLFYGRVKEQALSSIFRTLGVPTEEQWPDCTTLPNWNPDWNAQDSGGGAVGLEGIIPDIDAYGLDLLYKMLTYDPAKRITAKQAMKHPYFDRERETFEDWAF</sequence>
<protein>
    <recommendedName>
        <fullName evidence="3">Protein kinase domain-containing protein</fullName>
    </recommendedName>
</protein>
<dbReference type="AlphaFoldDB" id="A0A2P6R8B4"/>
<dbReference type="GO" id="GO:0004674">
    <property type="term" value="F:protein serine/threonine kinase activity"/>
    <property type="evidence" value="ECO:0007669"/>
    <property type="project" value="TreeGrafter"/>
</dbReference>
<reference evidence="4 5" key="1">
    <citation type="journal article" date="2018" name="Nat. Genet.">
        <title>The Rosa genome provides new insights in the design of modern roses.</title>
        <authorList>
            <person name="Bendahmane M."/>
        </authorList>
    </citation>
    <scope>NUCLEOTIDE SEQUENCE [LARGE SCALE GENOMIC DNA]</scope>
    <source>
        <strain evidence="5">cv. Old Blush</strain>
    </source>
</reference>
<dbReference type="Gene3D" id="1.10.510.10">
    <property type="entry name" value="Transferase(Phosphotransferase) domain 1"/>
    <property type="match status" value="1"/>
</dbReference>
<comment type="caution">
    <text evidence="4">The sequence shown here is derived from an EMBL/GenBank/DDBJ whole genome shotgun (WGS) entry which is preliminary data.</text>
</comment>
<dbReference type="Proteomes" id="UP000238479">
    <property type="component" value="Chromosome 3"/>
</dbReference>
<feature type="domain" description="Protein kinase" evidence="3">
    <location>
        <begin position="1"/>
        <end position="127"/>
    </location>
</feature>
<dbReference type="GO" id="GO:0005524">
    <property type="term" value="F:ATP binding"/>
    <property type="evidence" value="ECO:0007669"/>
    <property type="project" value="UniProtKB-KW"/>
</dbReference>
<evidence type="ECO:0000256" key="1">
    <source>
        <dbReference type="ARBA" id="ARBA00022741"/>
    </source>
</evidence>